<evidence type="ECO:0000313" key="21">
    <source>
        <dbReference type="Proteomes" id="UP000070444"/>
    </source>
</evidence>
<comment type="similarity">
    <text evidence="4 17 18">Belongs to the CDP-alcohol phosphatidyltransferase class-I family.</text>
</comment>
<dbReference type="GO" id="GO:0005794">
    <property type="term" value="C:Golgi apparatus"/>
    <property type="evidence" value="ECO:0007669"/>
    <property type="project" value="EnsemblFungi"/>
</dbReference>
<dbReference type="InterPro" id="IPR000462">
    <property type="entry name" value="CDP-OH_P_trans"/>
</dbReference>
<evidence type="ECO:0000256" key="13">
    <source>
        <dbReference type="ARBA" id="ARBA00023136"/>
    </source>
</evidence>
<dbReference type="EC" id="2.7.8.11" evidence="5 17"/>
<keyword evidence="9" id="KW-0479">Metal-binding</keyword>
<evidence type="ECO:0000256" key="2">
    <source>
        <dbReference type="ARBA" id="ARBA00001946"/>
    </source>
</evidence>
<accession>A0A137PIH1</accession>
<comment type="cofactor">
    <cofactor evidence="2">
        <name>Mg(2+)</name>
        <dbReference type="ChEBI" id="CHEBI:18420"/>
    </cofactor>
</comment>
<dbReference type="InterPro" id="IPR048254">
    <property type="entry name" value="CDP_ALCOHOL_P_TRANSF_CS"/>
</dbReference>
<protein>
    <recommendedName>
        <fullName evidence="5 17">CDP-diacylglycerol--inositol 3-phosphatidyltransferase</fullName>
        <ecNumber evidence="5 17">2.7.8.11</ecNumber>
    </recommendedName>
</protein>
<gene>
    <name evidence="20" type="ORF">CONCODRAFT_82715</name>
</gene>
<organism evidence="20 21">
    <name type="scientific">Conidiobolus coronatus (strain ATCC 28846 / CBS 209.66 / NRRL 28638)</name>
    <name type="common">Delacroixia coronata</name>
    <dbReference type="NCBI Taxonomy" id="796925"/>
    <lineage>
        <taxon>Eukaryota</taxon>
        <taxon>Fungi</taxon>
        <taxon>Fungi incertae sedis</taxon>
        <taxon>Zoopagomycota</taxon>
        <taxon>Entomophthoromycotina</taxon>
        <taxon>Entomophthoromycetes</taxon>
        <taxon>Entomophthorales</taxon>
        <taxon>Ancylistaceae</taxon>
        <taxon>Conidiobolus</taxon>
    </lineage>
</organism>
<evidence type="ECO:0000256" key="17">
    <source>
        <dbReference type="PIRNR" id="PIRNR000848"/>
    </source>
</evidence>
<keyword evidence="15" id="KW-0464">Manganese</keyword>
<dbReference type="Gene3D" id="1.20.120.1760">
    <property type="match status" value="1"/>
</dbReference>
<dbReference type="EMBL" id="KQ964420">
    <property type="protein sequence ID" value="KXN74792.1"/>
    <property type="molecule type" value="Genomic_DNA"/>
</dbReference>
<comment type="catalytic activity">
    <reaction evidence="17">
        <text>a CDP-1,2-diacyl-sn-glycerol + myo-inositol = a 1,2-diacyl-sn-glycero-3-phospho-(1D-myo-inositol) + CMP + H(+)</text>
        <dbReference type="Rhea" id="RHEA:11580"/>
        <dbReference type="ChEBI" id="CHEBI:15378"/>
        <dbReference type="ChEBI" id="CHEBI:17268"/>
        <dbReference type="ChEBI" id="CHEBI:57880"/>
        <dbReference type="ChEBI" id="CHEBI:58332"/>
        <dbReference type="ChEBI" id="CHEBI:60377"/>
        <dbReference type="EC" id="2.7.8.11"/>
    </reaction>
</comment>
<dbReference type="OrthoDB" id="10251079at2759"/>
<proteinExistence type="inferred from homology"/>
<keyword evidence="11 19" id="KW-1133">Transmembrane helix</keyword>
<evidence type="ECO:0000256" key="12">
    <source>
        <dbReference type="ARBA" id="ARBA00023098"/>
    </source>
</evidence>
<keyword evidence="7 17" id="KW-0808">Transferase</keyword>
<dbReference type="OMA" id="AQTYSEN"/>
<evidence type="ECO:0000256" key="1">
    <source>
        <dbReference type="ARBA" id="ARBA00001936"/>
    </source>
</evidence>
<feature type="transmembrane region" description="Helical" evidence="19">
    <location>
        <begin position="151"/>
        <end position="170"/>
    </location>
</feature>
<dbReference type="STRING" id="796925.A0A137PIH1"/>
<evidence type="ECO:0000256" key="11">
    <source>
        <dbReference type="ARBA" id="ARBA00022989"/>
    </source>
</evidence>
<keyword evidence="13 17" id="KW-0472">Membrane</keyword>
<dbReference type="PROSITE" id="PS00379">
    <property type="entry name" value="CDP_ALCOHOL_P_TRANSF"/>
    <property type="match status" value="1"/>
</dbReference>
<dbReference type="PIRSF" id="PIRSF000848">
    <property type="entry name" value="CDP_diag_ino_3_P"/>
    <property type="match status" value="1"/>
</dbReference>
<sequence>MSVELKPKVKELTPNDVFLFIPNLIGYSRIIFAGLSLYTMKTHPFWTFTFYFISCILDAFDGTAARAFNQCTKFGAVLDMVTDRCTTTCLLCYLSQIYPSYFLLFQLLISLDISSHYMHMYSSLNSGAKSHKIVDENSNPILKAYYSNNTVLFLFCFGNESFFILLYLLKMVTQEFAYYNLILFATVICFPICIIKQSINLIQFIGASKYLAQVDVEEREMKNSAGNGIVAPCSGVPKKE</sequence>
<dbReference type="GO" id="GO:0003881">
    <property type="term" value="F:CDP-diacylglycerol-inositol 3-phosphatidyltransferase activity"/>
    <property type="evidence" value="ECO:0007669"/>
    <property type="project" value="UniProtKB-UniRule"/>
</dbReference>
<dbReference type="PANTHER" id="PTHR15362:SF4">
    <property type="entry name" value="CDP-DIACYLGLYCEROL--INOSITOL 3-PHOSPHATIDYLTRANSFERASE"/>
    <property type="match status" value="1"/>
</dbReference>
<evidence type="ECO:0000313" key="20">
    <source>
        <dbReference type="EMBL" id="KXN74792.1"/>
    </source>
</evidence>
<dbReference type="GO" id="GO:0046872">
    <property type="term" value="F:metal ion binding"/>
    <property type="evidence" value="ECO:0007669"/>
    <property type="project" value="UniProtKB-KW"/>
</dbReference>
<evidence type="ECO:0000256" key="9">
    <source>
        <dbReference type="ARBA" id="ARBA00022723"/>
    </source>
</evidence>
<dbReference type="PANTHER" id="PTHR15362">
    <property type="entry name" value="PHOSPHATIDYLINOSITOL SYNTHASE"/>
    <property type="match status" value="1"/>
</dbReference>
<evidence type="ECO:0000256" key="15">
    <source>
        <dbReference type="ARBA" id="ARBA00023211"/>
    </source>
</evidence>
<dbReference type="FunFam" id="1.20.120.1760:FF:000003">
    <property type="entry name" value="CDP-diacylglycerol--inositol 3-phosphatidyltransferase"/>
    <property type="match status" value="1"/>
</dbReference>
<evidence type="ECO:0000256" key="4">
    <source>
        <dbReference type="ARBA" id="ARBA00010441"/>
    </source>
</evidence>
<evidence type="ECO:0000256" key="16">
    <source>
        <dbReference type="ARBA" id="ARBA00023264"/>
    </source>
</evidence>
<feature type="transmembrane region" description="Helical" evidence="19">
    <location>
        <begin position="20"/>
        <end position="38"/>
    </location>
</feature>
<keyword evidence="6 17" id="KW-0444">Lipid biosynthesis</keyword>
<keyword evidence="21" id="KW-1185">Reference proteome</keyword>
<evidence type="ECO:0000256" key="5">
    <source>
        <dbReference type="ARBA" id="ARBA00013212"/>
    </source>
</evidence>
<evidence type="ECO:0000256" key="19">
    <source>
        <dbReference type="SAM" id="Phobius"/>
    </source>
</evidence>
<name>A0A137PIH1_CONC2</name>
<dbReference type="InterPro" id="IPR014387">
    <property type="entry name" value="CDP_diag_ino_3_P_euk"/>
</dbReference>
<keyword evidence="14 17" id="KW-0594">Phospholipid biosynthesis</keyword>
<keyword evidence="12 17" id="KW-0443">Lipid metabolism</keyword>
<evidence type="ECO:0000256" key="6">
    <source>
        <dbReference type="ARBA" id="ARBA00022516"/>
    </source>
</evidence>
<dbReference type="InterPro" id="IPR043130">
    <property type="entry name" value="CDP-OH_PTrfase_TM_dom"/>
</dbReference>
<dbReference type="GO" id="GO:0006661">
    <property type="term" value="P:phosphatidylinositol biosynthetic process"/>
    <property type="evidence" value="ECO:0007669"/>
    <property type="project" value="EnsemblFungi"/>
</dbReference>
<keyword evidence="8 19" id="KW-0812">Transmembrane</keyword>
<feature type="transmembrane region" description="Helical" evidence="19">
    <location>
        <begin position="176"/>
        <end position="195"/>
    </location>
</feature>
<evidence type="ECO:0000256" key="18">
    <source>
        <dbReference type="RuleBase" id="RU003750"/>
    </source>
</evidence>
<comment type="cofactor">
    <cofactor evidence="1">
        <name>Mn(2+)</name>
        <dbReference type="ChEBI" id="CHEBI:29035"/>
    </cofactor>
</comment>
<evidence type="ECO:0000256" key="3">
    <source>
        <dbReference type="ARBA" id="ARBA00004141"/>
    </source>
</evidence>
<evidence type="ECO:0000256" key="10">
    <source>
        <dbReference type="ARBA" id="ARBA00022842"/>
    </source>
</evidence>
<evidence type="ECO:0000256" key="7">
    <source>
        <dbReference type="ARBA" id="ARBA00022679"/>
    </source>
</evidence>
<dbReference type="Proteomes" id="UP000070444">
    <property type="component" value="Unassembled WGS sequence"/>
</dbReference>
<evidence type="ECO:0000256" key="8">
    <source>
        <dbReference type="ARBA" id="ARBA00022692"/>
    </source>
</evidence>
<dbReference type="GO" id="GO:0005741">
    <property type="term" value="C:mitochondrial outer membrane"/>
    <property type="evidence" value="ECO:0007669"/>
    <property type="project" value="EnsemblFungi"/>
</dbReference>
<evidence type="ECO:0000256" key="14">
    <source>
        <dbReference type="ARBA" id="ARBA00023209"/>
    </source>
</evidence>
<dbReference type="AlphaFoldDB" id="A0A137PIH1"/>
<dbReference type="Pfam" id="PF01066">
    <property type="entry name" value="CDP-OH_P_transf"/>
    <property type="match status" value="1"/>
</dbReference>
<keyword evidence="16 17" id="KW-1208">Phospholipid metabolism</keyword>
<reference evidence="20 21" key="1">
    <citation type="journal article" date="2015" name="Genome Biol. Evol.">
        <title>Phylogenomic analyses indicate that early fungi evolved digesting cell walls of algal ancestors of land plants.</title>
        <authorList>
            <person name="Chang Y."/>
            <person name="Wang S."/>
            <person name="Sekimoto S."/>
            <person name="Aerts A.L."/>
            <person name="Choi C."/>
            <person name="Clum A."/>
            <person name="LaButti K.M."/>
            <person name="Lindquist E.A."/>
            <person name="Yee Ngan C."/>
            <person name="Ohm R.A."/>
            <person name="Salamov A.A."/>
            <person name="Grigoriev I.V."/>
            <person name="Spatafora J.W."/>
            <person name="Berbee M.L."/>
        </authorList>
    </citation>
    <scope>NUCLEOTIDE SEQUENCE [LARGE SCALE GENOMIC DNA]</scope>
    <source>
        <strain evidence="20 21">NRRL 28638</strain>
    </source>
</reference>
<keyword evidence="10" id="KW-0460">Magnesium</keyword>
<comment type="subcellular location">
    <subcellularLocation>
        <location evidence="3">Membrane</location>
        <topology evidence="3">Multi-pass membrane protein</topology>
    </subcellularLocation>
</comment>